<comment type="caution">
    <text evidence="5">The sequence shown here is derived from an EMBL/GenBank/DDBJ whole genome shotgun (WGS) entry which is preliminary data.</text>
</comment>
<dbReference type="Proteomes" id="UP000034291">
    <property type="component" value="Unassembled WGS sequence"/>
</dbReference>
<keyword evidence="6" id="KW-1185">Reference proteome</keyword>
<dbReference type="OrthoDB" id="439808at2759"/>
<dbReference type="Pfam" id="PF00076">
    <property type="entry name" value="RRM_1"/>
    <property type="match status" value="1"/>
</dbReference>
<dbReference type="GO" id="GO:0005634">
    <property type="term" value="C:nucleus"/>
    <property type="evidence" value="ECO:0007669"/>
    <property type="project" value="TreeGrafter"/>
</dbReference>
<evidence type="ECO:0000313" key="5">
    <source>
        <dbReference type="EMBL" id="KKK24284.1"/>
    </source>
</evidence>
<proteinExistence type="predicted"/>
<dbReference type="GO" id="GO:0003729">
    <property type="term" value="F:mRNA binding"/>
    <property type="evidence" value="ECO:0007669"/>
    <property type="project" value="TreeGrafter"/>
</dbReference>
<evidence type="ECO:0000313" key="6">
    <source>
        <dbReference type="Proteomes" id="UP000034291"/>
    </source>
</evidence>
<dbReference type="FunFam" id="3.30.70.330:FF:000391">
    <property type="entry name" value="Putative RNA binding protein"/>
    <property type="match status" value="1"/>
</dbReference>
<evidence type="ECO:0000259" key="4">
    <source>
        <dbReference type="PROSITE" id="PS50102"/>
    </source>
</evidence>
<dbReference type="PANTHER" id="PTHR48025">
    <property type="entry name" value="OS02G0815200 PROTEIN"/>
    <property type="match status" value="1"/>
</dbReference>
<dbReference type="EMBL" id="JZBS01001049">
    <property type="protein sequence ID" value="KKK24284.1"/>
    <property type="molecule type" value="Genomic_DNA"/>
</dbReference>
<dbReference type="InterPro" id="IPR012677">
    <property type="entry name" value="Nucleotide-bd_a/b_plait_sf"/>
</dbReference>
<dbReference type="SMART" id="SM00360">
    <property type="entry name" value="RRM"/>
    <property type="match status" value="1"/>
</dbReference>
<evidence type="ECO:0000256" key="3">
    <source>
        <dbReference type="SAM" id="MobiDB-lite"/>
    </source>
</evidence>
<dbReference type="InterPro" id="IPR035979">
    <property type="entry name" value="RBD_domain_sf"/>
</dbReference>
<organism evidence="5 6">
    <name type="scientific">Aspergillus rambellii</name>
    <dbReference type="NCBI Taxonomy" id="308745"/>
    <lineage>
        <taxon>Eukaryota</taxon>
        <taxon>Fungi</taxon>
        <taxon>Dikarya</taxon>
        <taxon>Ascomycota</taxon>
        <taxon>Pezizomycotina</taxon>
        <taxon>Eurotiomycetes</taxon>
        <taxon>Eurotiomycetidae</taxon>
        <taxon>Eurotiales</taxon>
        <taxon>Aspergillaceae</taxon>
        <taxon>Aspergillus</taxon>
        <taxon>Aspergillus subgen. Nidulantes</taxon>
    </lineage>
</organism>
<dbReference type="CDD" id="cd00590">
    <property type="entry name" value="RRM_SF"/>
    <property type="match status" value="1"/>
</dbReference>
<protein>
    <recommendedName>
        <fullName evidence="4">RRM domain-containing protein</fullName>
    </recommendedName>
</protein>
<accession>A0A0F8UXR2</accession>
<dbReference type="Gene3D" id="3.30.70.330">
    <property type="match status" value="2"/>
</dbReference>
<dbReference type="PROSITE" id="PS50102">
    <property type="entry name" value="RRM"/>
    <property type="match status" value="1"/>
</dbReference>
<gene>
    <name evidence="5" type="ORF">ARAM_003630</name>
</gene>
<evidence type="ECO:0000256" key="2">
    <source>
        <dbReference type="PROSITE-ProRule" id="PRU00176"/>
    </source>
</evidence>
<dbReference type="InterPro" id="IPR050502">
    <property type="entry name" value="Euk_RNA-bind_prot"/>
</dbReference>
<evidence type="ECO:0000256" key="1">
    <source>
        <dbReference type="ARBA" id="ARBA00022884"/>
    </source>
</evidence>
<dbReference type="SUPFAM" id="SSF54928">
    <property type="entry name" value="RNA-binding domain, RBD"/>
    <property type="match status" value="2"/>
</dbReference>
<dbReference type="STRING" id="308745.A0A0F8UXR2"/>
<sequence>MPSPPREKGRVSRPRGSEEEFVLFLQGIPARCRWQELKDLVRQTALHIRQAVVYDDHHGFPTGLGQIIVKNEDEAWRTYHRLSTNGWEGQSLVVTLARTSSPTRPIAGPTKSPSCVLPPNYVAGYSTPPRVTQNLAVPASPISPESVISTSSTYHGPEYGAVISPMAIPHQPFMPIFTDPLSQPVPGMPNSPALRPAFCDPMAFGILPAYPMSHMHPPIMAPSIRLNQRRPNHTPTGANNSSNASIPRKAMYTYTHSHPPLFPAYSNAPSRQPARRTIFIQNLSPTTTAQDLRNLLQEAAAGAIEKCEVPTDPETSRCKGFARVTLASAEEAKRAIGLYNNTVFMGSKIRVKIDRSIHIASYNLNPGSGMVTNPGKTESTTAAAAAVVVVDPPTGRTDQMQPDGTCSSTSTSACSCAASESSDDEPKPVEPCETAKPPLSKPIDRCQPLVINGSGIGRTAALKLWEVTFYMHHL</sequence>
<feature type="region of interest" description="Disordered" evidence="3">
    <location>
        <begin position="417"/>
        <end position="436"/>
    </location>
</feature>
<dbReference type="InterPro" id="IPR000504">
    <property type="entry name" value="RRM_dom"/>
</dbReference>
<dbReference type="AlphaFoldDB" id="A0A0F8UXR2"/>
<name>A0A0F8UXR2_9EURO</name>
<reference evidence="5 6" key="1">
    <citation type="submission" date="2015-02" db="EMBL/GenBank/DDBJ databases">
        <title>Draft Genome Sequences of Two Closely-Related Aflatoxigenic Aspergillus Species Obtained from the Cote d'Ivoire.</title>
        <authorList>
            <person name="Moore G.G."/>
            <person name="Beltz S.B."/>
            <person name="Mack B.M."/>
        </authorList>
    </citation>
    <scope>NUCLEOTIDE SEQUENCE [LARGE SCALE GENOMIC DNA]</scope>
    <source>
        <strain evidence="5 6">SRRC1468</strain>
    </source>
</reference>
<feature type="domain" description="RRM" evidence="4">
    <location>
        <begin position="276"/>
        <end position="356"/>
    </location>
</feature>
<keyword evidence="1 2" id="KW-0694">RNA-binding</keyword>
<dbReference type="PANTHER" id="PTHR48025:SF1">
    <property type="entry name" value="RRM DOMAIN-CONTAINING PROTEIN"/>
    <property type="match status" value="1"/>
</dbReference>